<evidence type="ECO:0000313" key="2">
    <source>
        <dbReference type="EMBL" id="KAB0679367.1"/>
    </source>
</evidence>
<keyword evidence="1" id="KW-0732">Signal</keyword>
<comment type="caution">
    <text evidence="2">The sequence shown here is derived from an EMBL/GenBank/DDBJ whole genome shotgun (WGS) entry which is preliminary data.</text>
</comment>
<dbReference type="AlphaFoldDB" id="A0A7V7PNL9"/>
<dbReference type="Proteomes" id="UP000432089">
    <property type="component" value="Unassembled WGS sequence"/>
</dbReference>
<proteinExistence type="predicted"/>
<dbReference type="EMBL" id="VZDO01000010">
    <property type="protein sequence ID" value="KAB0679367.1"/>
    <property type="molecule type" value="Genomic_DNA"/>
</dbReference>
<feature type="chain" id="PRO_5031172326" evidence="1">
    <location>
        <begin position="22"/>
        <end position="143"/>
    </location>
</feature>
<organism evidence="2 3">
    <name type="scientific">Plantimonas leprariae</name>
    <dbReference type="NCBI Taxonomy" id="2615207"/>
    <lineage>
        <taxon>Bacteria</taxon>
        <taxon>Pseudomonadati</taxon>
        <taxon>Pseudomonadota</taxon>
        <taxon>Alphaproteobacteria</taxon>
        <taxon>Hyphomicrobiales</taxon>
        <taxon>Aurantimonadaceae</taxon>
        <taxon>Plantimonas</taxon>
    </lineage>
</organism>
<dbReference type="SUPFAM" id="SSF74653">
    <property type="entry name" value="TolA/TonB C-terminal domain"/>
    <property type="match status" value="1"/>
</dbReference>
<name>A0A7V7PNL9_9HYPH</name>
<dbReference type="Gene3D" id="3.30.1150.10">
    <property type="match status" value="1"/>
</dbReference>
<keyword evidence="3" id="KW-1185">Reference proteome</keyword>
<feature type="signal peptide" evidence="1">
    <location>
        <begin position="1"/>
        <end position="21"/>
    </location>
</feature>
<protein>
    <submittedName>
        <fullName evidence="2">Cell envelope integrity protein TolA</fullName>
    </submittedName>
</protein>
<accession>A0A7V7PNL9</accession>
<dbReference type="RefSeq" id="WP_150970411.1">
    <property type="nucleotide sequence ID" value="NZ_VZDO01000010.1"/>
</dbReference>
<gene>
    <name evidence="2" type="ORF">F6X38_13625</name>
</gene>
<reference evidence="2 3" key="1">
    <citation type="submission" date="2019-09" db="EMBL/GenBank/DDBJ databases">
        <title>YIM 132180 draft genome.</title>
        <authorList>
            <person name="Zhang K."/>
        </authorList>
    </citation>
    <scope>NUCLEOTIDE SEQUENCE [LARGE SCALE GENOMIC DNA]</scope>
    <source>
        <strain evidence="2 3">YIM 132180</strain>
    </source>
</reference>
<evidence type="ECO:0000256" key="1">
    <source>
        <dbReference type="SAM" id="SignalP"/>
    </source>
</evidence>
<evidence type="ECO:0000313" key="3">
    <source>
        <dbReference type="Proteomes" id="UP000432089"/>
    </source>
</evidence>
<sequence>MRGGAAVAATLVLLSTCAVRAEDGSADTQRRDEILRALSNTGRPRVSVDEADLGVRLRQALAACWSLPVTETATRIGVTVRLTRDGEIDGTPAVTVEPPGMAVSQLTQSAIRAVRRCAPYRLPPERYEEWRELRINFDNASLR</sequence>